<evidence type="ECO:0000313" key="4">
    <source>
        <dbReference type="Proteomes" id="UP000703661"/>
    </source>
</evidence>
<evidence type="ECO:0000259" key="2">
    <source>
        <dbReference type="Pfam" id="PF03184"/>
    </source>
</evidence>
<keyword evidence="4" id="KW-1185">Reference proteome</keyword>
<sequence length="237" mass="26797">MELKYVEVFPFPPNTTSVFQPIDARVIAAFKRRYWRIHWEHALISDIENKASLLSGKQQDNAFVSYDKIFKINQLEAMAFVKAAWDEIMATTIFNCFQYTGIFKTPPPQESSDAPTSEATEGMLDLSGDNNSEEDEISAGKDIVYCDLGGDLGALDASVSDKVEEESYLRLPAPDTLQYDEALLNKNPYHQSMTTEELLKAVVDKDVDEDEGADNGNEDDKEEYEKLLQDRRCSRVV</sequence>
<feature type="compositionally biased region" description="Polar residues" evidence="1">
    <location>
        <begin position="110"/>
        <end position="119"/>
    </location>
</feature>
<evidence type="ECO:0000256" key="1">
    <source>
        <dbReference type="SAM" id="MobiDB-lite"/>
    </source>
</evidence>
<comment type="caution">
    <text evidence="3">The sequence shown here is derived from an EMBL/GenBank/DDBJ whole genome shotgun (WGS) entry which is preliminary data.</text>
</comment>
<evidence type="ECO:0000313" key="3">
    <source>
        <dbReference type="EMBL" id="KAF9994476.1"/>
    </source>
</evidence>
<dbReference type="AlphaFoldDB" id="A0A9P6SRM0"/>
<dbReference type="InterPro" id="IPR004875">
    <property type="entry name" value="DDE_SF_endonuclease_dom"/>
</dbReference>
<feature type="region of interest" description="Disordered" evidence="1">
    <location>
        <begin position="204"/>
        <end position="237"/>
    </location>
</feature>
<feature type="region of interest" description="Disordered" evidence="1">
    <location>
        <begin position="107"/>
        <end position="134"/>
    </location>
</feature>
<protein>
    <recommendedName>
        <fullName evidence="2">DDE-1 domain-containing protein</fullName>
    </recommendedName>
</protein>
<dbReference type="Proteomes" id="UP000703661">
    <property type="component" value="Unassembled WGS sequence"/>
</dbReference>
<gene>
    <name evidence="3" type="ORF">BGZ80_007798</name>
</gene>
<name>A0A9P6SRM0_9FUNG</name>
<accession>A0A9P6SRM0</accession>
<dbReference type="GO" id="GO:0003676">
    <property type="term" value="F:nucleic acid binding"/>
    <property type="evidence" value="ECO:0007669"/>
    <property type="project" value="InterPro"/>
</dbReference>
<dbReference type="Pfam" id="PF03184">
    <property type="entry name" value="DDE_1"/>
    <property type="match status" value="1"/>
</dbReference>
<organism evidence="3 4">
    <name type="scientific">Entomortierella chlamydospora</name>
    <dbReference type="NCBI Taxonomy" id="101097"/>
    <lineage>
        <taxon>Eukaryota</taxon>
        <taxon>Fungi</taxon>
        <taxon>Fungi incertae sedis</taxon>
        <taxon>Mucoromycota</taxon>
        <taxon>Mortierellomycotina</taxon>
        <taxon>Mortierellomycetes</taxon>
        <taxon>Mortierellales</taxon>
        <taxon>Mortierellaceae</taxon>
        <taxon>Entomortierella</taxon>
    </lineage>
</organism>
<dbReference type="EMBL" id="JAAAID010004057">
    <property type="protein sequence ID" value="KAF9994476.1"/>
    <property type="molecule type" value="Genomic_DNA"/>
</dbReference>
<reference evidence="3" key="1">
    <citation type="journal article" date="2020" name="Fungal Divers.">
        <title>Resolving the Mortierellaceae phylogeny through synthesis of multi-gene phylogenetics and phylogenomics.</title>
        <authorList>
            <person name="Vandepol N."/>
            <person name="Liber J."/>
            <person name="Desiro A."/>
            <person name="Na H."/>
            <person name="Kennedy M."/>
            <person name="Barry K."/>
            <person name="Grigoriev I.V."/>
            <person name="Miller A.N."/>
            <person name="O'Donnell K."/>
            <person name="Stajich J.E."/>
            <person name="Bonito G."/>
        </authorList>
    </citation>
    <scope>NUCLEOTIDE SEQUENCE</scope>
    <source>
        <strain evidence="3">NRRL 2769</strain>
    </source>
</reference>
<feature type="compositionally biased region" description="Acidic residues" evidence="1">
    <location>
        <begin position="206"/>
        <end position="222"/>
    </location>
</feature>
<feature type="compositionally biased region" description="Basic and acidic residues" evidence="1">
    <location>
        <begin position="223"/>
        <end position="237"/>
    </location>
</feature>
<proteinExistence type="predicted"/>
<feature type="domain" description="DDE-1" evidence="2">
    <location>
        <begin position="2"/>
        <end position="97"/>
    </location>
</feature>